<evidence type="ECO:0000256" key="1">
    <source>
        <dbReference type="SAM" id="Phobius"/>
    </source>
</evidence>
<dbReference type="Proteomes" id="UP001259347">
    <property type="component" value="Unassembled WGS sequence"/>
</dbReference>
<evidence type="ECO:0000313" key="2">
    <source>
        <dbReference type="EMBL" id="MDR6866429.1"/>
    </source>
</evidence>
<accession>A0ABU1S9Z0</accession>
<gene>
    <name evidence="2" type="ORF">J2Y69_001021</name>
</gene>
<keyword evidence="1" id="KW-0812">Transmembrane</keyword>
<feature type="transmembrane region" description="Helical" evidence="1">
    <location>
        <begin position="94"/>
        <end position="115"/>
    </location>
</feature>
<dbReference type="EMBL" id="JAVDUM010000003">
    <property type="protein sequence ID" value="MDR6866429.1"/>
    <property type="molecule type" value="Genomic_DNA"/>
</dbReference>
<evidence type="ECO:0000313" key="3">
    <source>
        <dbReference type="Proteomes" id="UP001259347"/>
    </source>
</evidence>
<keyword evidence="1" id="KW-0472">Membrane</keyword>
<sequence length="129" mass="13184">MASADGAWSRGSLLFFVVAAVLGVLVMAGAWTWFVFTYATELGEQRRALSFGGEAAGGFVGGLSLAPLVIAHVVGFVVLGIAATHDGRETAKRFRVTAGTVLACSVLGLLVAQIVSGGRLLLVAMGFVG</sequence>
<reference evidence="2 3" key="1">
    <citation type="submission" date="2023-07" db="EMBL/GenBank/DDBJ databases">
        <title>Sorghum-associated microbial communities from plants grown in Nebraska, USA.</title>
        <authorList>
            <person name="Schachtman D."/>
        </authorList>
    </citation>
    <scope>NUCLEOTIDE SEQUENCE [LARGE SCALE GENOMIC DNA]</scope>
    <source>
        <strain evidence="2 3">2980</strain>
    </source>
</reference>
<organism evidence="2 3">
    <name type="scientific">Microbacterium resistens</name>
    <dbReference type="NCBI Taxonomy" id="156977"/>
    <lineage>
        <taxon>Bacteria</taxon>
        <taxon>Bacillati</taxon>
        <taxon>Actinomycetota</taxon>
        <taxon>Actinomycetes</taxon>
        <taxon>Micrococcales</taxon>
        <taxon>Microbacteriaceae</taxon>
        <taxon>Microbacterium</taxon>
    </lineage>
</organism>
<comment type="caution">
    <text evidence="2">The sequence shown here is derived from an EMBL/GenBank/DDBJ whole genome shotgun (WGS) entry which is preliminary data.</text>
</comment>
<keyword evidence="3" id="KW-1185">Reference proteome</keyword>
<feature type="transmembrane region" description="Helical" evidence="1">
    <location>
        <begin position="56"/>
        <end position="82"/>
    </location>
</feature>
<feature type="transmembrane region" description="Helical" evidence="1">
    <location>
        <begin position="12"/>
        <end position="36"/>
    </location>
</feature>
<keyword evidence="1" id="KW-1133">Transmembrane helix</keyword>
<dbReference type="RefSeq" id="WP_310018216.1">
    <property type="nucleotide sequence ID" value="NZ_JAVDUM010000003.1"/>
</dbReference>
<name>A0ABU1S9Z0_9MICO</name>
<proteinExistence type="predicted"/>
<protein>
    <submittedName>
        <fullName evidence="2">Uncharacterized protein</fullName>
    </submittedName>
</protein>